<feature type="compositionally biased region" description="Low complexity" evidence="1">
    <location>
        <begin position="598"/>
        <end position="617"/>
    </location>
</feature>
<feature type="compositionally biased region" description="Low complexity" evidence="1">
    <location>
        <begin position="1464"/>
        <end position="1475"/>
    </location>
</feature>
<feature type="compositionally biased region" description="Low complexity" evidence="1">
    <location>
        <begin position="1767"/>
        <end position="1780"/>
    </location>
</feature>
<feature type="compositionally biased region" description="Low complexity" evidence="1">
    <location>
        <begin position="20"/>
        <end position="38"/>
    </location>
</feature>
<dbReference type="Proteomes" id="UP000612055">
    <property type="component" value="Unassembled WGS sequence"/>
</dbReference>
<feature type="region of interest" description="Disordered" evidence="1">
    <location>
        <begin position="1814"/>
        <end position="1896"/>
    </location>
</feature>
<feature type="compositionally biased region" description="Gly residues" evidence="1">
    <location>
        <begin position="818"/>
        <end position="829"/>
    </location>
</feature>
<feature type="region of interest" description="Disordered" evidence="1">
    <location>
        <begin position="767"/>
        <end position="894"/>
    </location>
</feature>
<gene>
    <name evidence="2" type="ORF">HYH03_006410</name>
</gene>
<feature type="region of interest" description="Disordered" evidence="1">
    <location>
        <begin position="1422"/>
        <end position="1555"/>
    </location>
</feature>
<feature type="region of interest" description="Disordered" evidence="1">
    <location>
        <begin position="1908"/>
        <end position="1956"/>
    </location>
</feature>
<feature type="compositionally biased region" description="Low complexity" evidence="1">
    <location>
        <begin position="1440"/>
        <end position="1450"/>
    </location>
</feature>
<feature type="compositionally biased region" description="Low complexity" evidence="1">
    <location>
        <begin position="1691"/>
        <end position="1730"/>
    </location>
</feature>
<accession>A0A835Y3Q1</accession>
<comment type="caution">
    <text evidence="2">The sequence shown here is derived from an EMBL/GenBank/DDBJ whole genome shotgun (WGS) entry which is preliminary data.</text>
</comment>
<feature type="compositionally biased region" description="Gly residues" evidence="1">
    <location>
        <begin position="151"/>
        <end position="163"/>
    </location>
</feature>
<feature type="compositionally biased region" description="Gly residues" evidence="1">
    <location>
        <begin position="1476"/>
        <end position="1498"/>
    </location>
</feature>
<feature type="region of interest" description="Disordered" evidence="1">
    <location>
        <begin position="452"/>
        <end position="474"/>
    </location>
</feature>
<protein>
    <submittedName>
        <fullName evidence="2">Uncharacterized protein</fullName>
    </submittedName>
</protein>
<feature type="region of interest" description="Disordered" evidence="1">
    <location>
        <begin position="1004"/>
        <end position="1052"/>
    </location>
</feature>
<organism evidence="2 3">
    <name type="scientific">Edaphochlamys debaryana</name>
    <dbReference type="NCBI Taxonomy" id="47281"/>
    <lineage>
        <taxon>Eukaryota</taxon>
        <taxon>Viridiplantae</taxon>
        <taxon>Chlorophyta</taxon>
        <taxon>core chlorophytes</taxon>
        <taxon>Chlorophyceae</taxon>
        <taxon>CS clade</taxon>
        <taxon>Chlamydomonadales</taxon>
        <taxon>Chlamydomonadales incertae sedis</taxon>
        <taxon>Edaphochlamys</taxon>
    </lineage>
</organism>
<feature type="compositionally biased region" description="Polar residues" evidence="1">
    <location>
        <begin position="127"/>
        <end position="142"/>
    </location>
</feature>
<feature type="region of interest" description="Disordered" evidence="1">
    <location>
        <begin position="1691"/>
        <end position="1790"/>
    </location>
</feature>
<feature type="compositionally biased region" description="Low complexity" evidence="1">
    <location>
        <begin position="830"/>
        <end position="847"/>
    </location>
</feature>
<feature type="region of interest" description="Disordered" evidence="1">
    <location>
        <begin position="1"/>
        <end position="171"/>
    </location>
</feature>
<keyword evidence="3" id="KW-1185">Reference proteome</keyword>
<feature type="compositionally biased region" description="Low complexity" evidence="1">
    <location>
        <begin position="1517"/>
        <end position="1532"/>
    </location>
</feature>
<feature type="compositionally biased region" description="Low complexity" evidence="1">
    <location>
        <begin position="1883"/>
        <end position="1893"/>
    </location>
</feature>
<proteinExistence type="predicted"/>
<dbReference type="EMBL" id="JAEHOE010000024">
    <property type="protein sequence ID" value="KAG2495465.1"/>
    <property type="molecule type" value="Genomic_DNA"/>
</dbReference>
<feature type="compositionally biased region" description="Basic and acidic residues" evidence="1">
    <location>
        <begin position="1731"/>
        <end position="1744"/>
    </location>
</feature>
<reference evidence="2" key="1">
    <citation type="journal article" date="2020" name="bioRxiv">
        <title>Comparative genomics of Chlamydomonas.</title>
        <authorList>
            <person name="Craig R.J."/>
            <person name="Hasan A.R."/>
            <person name="Ness R.W."/>
            <person name="Keightley P.D."/>
        </authorList>
    </citation>
    <scope>NUCLEOTIDE SEQUENCE</scope>
    <source>
        <strain evidence="2">CCAP 11/70</strain>
    </source>
</reference>
<feature type="compositionally biased region" description="Acidic residues" evidence="1">
    <location>
        <begin position="787"/>
        <end position="796"/>
    </location>
</feature>
<evidence type="ECO:0000313" key="3">
    <source>
        <dbReference type="Proteomes" id="UP000612055"/>
    </source>
</evidence>
<evidence type="ECO:0000313" key="2">
    <source>
        <dbReference type="EMBL" id="KAG2495465.1"/>
    </source>
</evidence>
<feature type="region of interest" description="Disordered" evidence="1">
    <location>
        <begin position="1243"/>
        <end position="1282"/>
    </location>
</feature>
<sequence>MRVRLPPRPAQGVSPAQTRPSPCGSDGAASASAGSPGPWRSCSARSSWQGTAEGKGEDEDDWGGSLEGTQAEDGARAGPGATEGEGEGAERSSLGATEDEGEPSSSRGLGLVLCEGGSRVEHEYSAGSRSQASDETDSSSGNGAWAADQRGAGGGQGGGGQGGPAAAHGGCPRACTPTAAAQCAAAGTAPGGTRLGQVAVAPPTPAHFVDLPLAPSFAKFGVYVTVSAQHGPLLGVLRGRPAAAHVALTDLHAAPGAPAVPARLTVRSNGHGRSCYALLGLKPWLAARGAVPGDALRLVLKEGAVLGVTLVKGGTGSATGAGSAGAGPPSRAVAAAAPWKAGLARGRLRRSLASSVDLHISGPCLSAGVLYAPPLLEFGPLGTLIAAAGSGSGTVPLPLAIRGDPGGRQVPAQLRRVRSRWMLLGAGPWLRESGAEEGDCLRLSERRDGGPGLLASLRRGGAETGESGSDGEGEGYQVGMEKHITYAPTPAAKTLLRRLVAGGGSDAVPLILTVMDEPHRRTHRIRAELRRAEGSGRAFTLHGIGPWLRRRGARPGDLVGLDAMPNGSDSELGLALIRQDESDDEEKRAPCTNAGGQRPSPATAAAAVPTPRRAAARQGTSPPLACVAGALGEGETEVARQILGAHMCRCSQIVPPVAVSKGVLGAYLDGHDVAELTLLASAPSYSAAGALDEQLPATFHRYGRKIRMTGLRRWLRLAGGRPGDALVWSVRDGRLCVTLESCGGPFGAKARAERRHGAAGMAAAGAGAEAAGGANAERRCRGGAGGEDGEDGEDGEERGGQHDGAEEELSGEDEGASGDSGSGGGGVLGGASASTSSGEHSGSSGAGPDFATASAGLSDEGRSETDTGGTEADSQAHAAAVPSHEHRFTAAAAHSSAHALVTPSGLRNETLTIPQALVRGDLLRSLSTTSLTYITCVVLDGGPSGPRRLPACVRHHPQNHQTQLRGLGGWLSEQGAAAGDRVQIVVLTARPGQVELGLQLVPGPAQAQAQTGPRRGPAATRGPTAARAAAPRVSSRSKCEAPGPLAPNGSHPAGARSLVSYTDAVLHGSCIRLSGQQVQLLFPELVTAPCGGATSAVTAFSVVLTWQPPYGGYAGPSHARCNGCGAEGCSGECGGGGGSAAGATCEATATLILFRPERGEWRLSLSKDNAEFLGGGRDGGGSGPSTGVRLRAVSRARVGLEVLRKEAATDAGRANVGSGAGAVMRPRCGGACALRPAQAASASPTARAHALRGAQPAAATGPGRPAALARPQRSNPRAAAPDGGRCLAAVAAAAAASAPPSRAPSPAGAPGRPADQTMVVLPFLPSTLRRERFDIPAALESSLLSLLHRPGPCAAPLRVAVAGEPGRSLDVTLRRQGRGARLALFGLVGFAAERGAVPRRHVLVLRRLAGGGLSAALEMAGADVRPGEQPTGVGGGESSGAGESTRGAGSVAEAGELEMESGQSRGRSGLLAAAGEGSGAEEGTSGGSAEGTDGGGPGPALASNSINSSGPKVTDGSPSQSESESKSADSQPAPTTSGDDGPVSEDFGPGGVHPQTATMHLTAAMAVRSEHHLSPAAAALLVQGLAFGTDRRAQLTVLAQGSIGQPHLPLALTVRQSHVSCRAPLRYGARRMRYGVRRMRHGDRRVRYDLLGLAAWLRARGARAGDAVVWERVASGGVGCVRVSLLRGSAADDGADGQTAASPSRGEGPVPAVPEGGVAVLDNSSSSSSSDGEHAASEATDRAEATAGAEARGATSPRGRHTPTQETASAGRAAGQSAGTAGAGGTAGGLASPTGGCRLAGGSASGNARKRCAAAVGGAPPTPSGAAGGSGFREHGVRTGRDGVRSSLAGPLHDATRGKPISKRAIPGAGLSGAEASEERSTGAAAAGRPHGAPRVERYRSLAEIYALESPAESRGGPKARTSGLGGGEAAGPPAAPLAPGGREPSSKRRRRRQSS</sequence>
<feature type="compositionally biased region" description="Low complexity" evidence="1">
    <location>
        <begin position="1011"/>
        <end position="1032"/>
    </location>
</feature>
<evidence type="ECO:0000256" key="1">
    <source>
        <dbReference type="SAM" id="MobiDB-lite"/>
    </source>
</evidence>
<feature type="compositionally biased region" description="Low complexity" evidence="1">
    <location>
        <begin position="1243"/>
        <end position="1273"/>
    </location>
</feature>
<name>A0A835Y3Q1_9CHLO</name>
<feature type="region of interest" description="Disordered" evidence="1">
    <location>
        <begin position="580"/>
        <end position="620"/>
    </location>
</feature>
<feature type="compositionally biased region" description="Basic and acidic residues" evidence="1">
    <location>
        <begin position="1832"/>
        <end position="1844"/>
    </location>
</feature>
<feature type="compositionally biased region" description="Acidic residues" evidence="1">
    <location>
        <begin position="805"/>
        <end position="816"/>
    </location>
</feature>
<feature type="compositionally biased region" description="Low complexity" evidence="1">
    <location>
        <begin position="1745"/>
        <end position="1755"/>
    </location>
</feature>